<sequence length="64" mass="7348">MMKIGLFHFPKLIKVDRPPLPPIVAYDFLFPIIIWLVNTVMDANIIKAKATAKPIPFWPDFIAL</sequence>
<evidence type="ECO:0000313" key="2">
    <source>
        <dbReference type="EMBL" id="MPN44107.1"/>
    </source>
</evidence>
<evidence type="ECO:0000256" key="1">
    <source>
        <dbReference type="SAM" id="Phobius"/>
    </source>
</evidence>
<keyword evidence="1" id="KW-1133">Transmembrane helix</keyword>
<gene>
    <name evidence="2" type="ORF">SDC9_191668</name>
</gene>
<proteinExistence type="predicted"/>
<dbReference type="EMBL" id="VSSQ01102980">
    <property type="protein sequence ID" value="MPN44107.1"/>
    <property type="molecule type" value="Genomic_DNA"/>
</dbReference>
<protein>
    <submittedName>
        <fullName evidence="2">Uncharacterized protein</fullName>
    </submittedName>
</protein>
<reference evidence="2" key="1">
    <citation type="submission" date="2019-08" db="EMBL/GenBank/DDBJ databases">
        <authorList>
            <person name="Kucharzyk K."/>
            <person name="Murdoch R.W."/>
            <person name="Higgins S."/>
            <person name="Loffler F."/>
        </authorList>
    </citation>
    <scope>NUCLEOTIDE SEQUENCE</scope>
</reference>
<dbReference type="AlphaFoldDB" id="A0A645HYK8"/>
<organism evidence="2">
    <name type="scientific">bioreactor metagenome</name>
    <dbReference type="NCBI Taxonomy" id="1076179"/>
    <lineage>
        <taxon>unclassified sequences</taxon>
        <taxon>metagenomes</taxon>
        <taxon>ecological metagenomes</taxon>
    </lineage>
</organism>
<keyword evidence="1" id="KW-0472">Membrane</keyword>
<keyword evidence="1" id="KW-0812">Transmembrane</keyword>
<feature type="transmembrane region" description="Helical" evidence="1">
    <location>
        <begin position="20"/>
        <end position="41"/>
    </location>
</feature>
<accession>A0A645HYK8</accession>
<name>A0A645HYK8_9ZZZZ</name>
<comment type="caution">
    <text evidence="2">The sequence shown here is derived from an EMBL/GenBank/DDBJ whole genome shotgun (WGS) entry which is preliminary data.</text>
</comment>